<dbReference type="EMBL" id="NGKC01000008">
    <property type="protein sequence ID" value="RSU11493.1"/>
    <property type="molecule type" value="Genomic_DNA"/>
</dbReference>
<dbReference type="Pfam" id="PF21982">
    <property type="entry name" value="RecX_HTH1"/>
    <property type="match status" value="1"/>
</dbReference>
<feature type="domain" description="RecX third three-helical" evidence="8">
    <location>
        <begin position="159"/>
        <end position="201"/>
    </location>
</feature>
<reference evidence="10 11" key="1">
    <citation type="submission" date="2017-05" db="EMBL/GenBank/DDBJ databases">
        <title>Vagococcus spp. assemblies.</title>
        <authorList>
            <person name="Gulvik C.A."/>
        </authorList>
    </citation>
    <scope>NUCLEOTIDE SEQUENCE [LARGE SCALE GENOMIC DNA]</scope>
    <source>
        <strain evidence="10 11">LMG 24798</strain>
    </source>
</reference>
<proteinExistence type="inferred from homology"/>
<dbReference type="GO" id="GO:0005737">
    <property type="term" value="C:cytoplasm"/>
    <property type="evidence" value="ECO:0007669"/>
    <property type="project" value="UniProtKB-SubCell"/>
</dbReference>
<evidence type="ECO:0000256" key="5">
    <source>
        <dbReference type="ARBA" id="ARBA00022490"/>
    </source>
</evidence>
<evidence type="ECO:0000259" key="7">
    <source>
        <dbReference type="Pfam" id="PF02631"/>
    </source>
</evidence>
<comment type="subcellular location">
    <subcellularLocation>
        <location evidence="2 6">Cytoplasm</location>
    </subcellularLocation>
</comment>
<comment type="similarity">
    <text evidence="3 6">Belongs to the RecX family.</text>
</comment>
<sequence length="274" mass="32192">MTETITIIKKIKRNQYELQCESGRKVIVSEDSLVKHRLLKGSELTEEQLNRLEEEALLDIGYQLALNYLNFQLRSEQELRRYLKKKEIPFNHVTPIIERLRALDLVNDRFFAESYVRTVMRTSDKGPQVIRQQLAKKGVQAADIDAALLLYDEVTQRHAALTAAEKALKKYRGKSHQEKQEKTRQLLYQRGFSGDVITQAMAELAVEKDEDHEQTLLEKEGGKLWRRNSRFEPAKRKQKVMQSLFQKGFEYDLIQQFINQKEMEDDGEQDERMD</sequence>
<dbReference type="Gene3D" id="1.10.10.10">
    <property type="entry name" value="Winged helix-like DNA-binding domain superfamily/Winged helix DNA-binding domain"/>
    <property type="match status" value="4"/>
</dbReference>
<dbReference type="NCBIfam" id="NF010733">
    <property type="entry name" value="PRK14135.1"/>
    <property type="match status" value="1"/>
</dbReference>
<dbReference type="PANTHER" id="PTHR33602">
    <property type="entry name" value="REGULATORY PROTEIN RECX FAMILY PROTEIN"/>
    <property type="match status" value="1"/>
</dbReference>
<evidence type="ECO:0000259" key="8">
    <source>
        <dbReference type="Pfam" id="PF21981"/>
    </source>
</evidence>
<comment type="caution">
    <text evidence="10">The sequence shown here is derived from an EMBL/GenBank/DDBJ whole genome shotgun (WGS) entry which is preliminary data.</text>
</comment>
<feature type="domain" description="RecX first three-helical" evidence="9">
    <location>
        <begin position="62"/>
        <end position="100"/>
    </location>
</feature>
<dbReference type="HAMAP" id="MF_01114">
    <property type="entry name" value="RecX"/>
    <property type="match status" value="1"/>
</dbReference>
<evidence type="ECO:0000256" key="1">
    <source>
        <dbReference type="ARBA" id="ARBA00003529"/>
    </source>
</evidence>
<keyword evidence="5 6" id="KW-0963">Cytoplasm</keyword>
<dbReference type="InterPro" id="IPR003783">
    <property type="entry name" value="Regulatory_RecX"/>
</dbReference>
<dbReference type="InterPro" id="IPR053924">
    <property type="entry name" value="RecX_HTH_2nd"/>
</dbReference>
<dbReference type="GO" id="GO:0006282">
    <property type="term" value="P:regulation of DNA repair"/>
    <property type="evidence" value="ECO:0007669"/>
    <property type="project" value="UniProtKB-UniRule"/>
</dbReference>
<dbReference type="Pfam" id="PF02631">
    <property type="entry name" value="RecX_HTH2"/>
    <property type="match status" value="1"/>
</dbReference>
<feature type="domain" description="RecX third three-helical" evidence="8">
    <location>
        <begin position="213"/>
        <end position="258"/>
    </location>
</feature>
<organism evidence="10 11">
    <name type="scientific">Vagococcus acidifermentans</name>
    <dbReference type="NCBI Taxonomy" id="564710"/>
    <lineage>
        <taxon>Bacteria</taxon>
        <taxon>Bacillati</taxon>
        <taxon>Bacillota</taxon>
        <taxon>Bacilli</taxon>
        <taxon>Lactobacillales</taxon>
        <taxon>Enterococcaceae</taxon>
        <taxon>Vagococcus</taxon>
    </lineage>
</organism>
<keyword evidence="11" id="KW-1185">Reference proteome</keyword>
<dbReference type="InterPro" id="IPR053926">
    <property type="entry name" value="RecX_HTH_1st"/>
</dbReference>
<dbReference type="Proteomes" id="UP000286773">
    <property type="component" value="Unassembled WGS sequence"/>
</dbReference>
<evidence type="ECO:0000256" key="4">
    <source>
        <dbReference type="ARBA" id="ARBA00018111"/>
    </source>
</evidence>
<evidence type="ECO:0000256" key="3">
    <source>
        <dbReference type="ARBA" id="ARBA00009695"/>
    </source>
</evidence>
<dbReference type="InterPro" id="IPR036388">
    <property type="entry name" value="WH-like_DNA-bd_sf"/>
</dbReference>
<evidence type="ECO:0000256" key="2">
    <source>
        <dbReference type="ARBA" id="ARBA00004496"/>
    </source>
</evidence>
<dbReference type="PANTHER" id="PTHR33602:SF1">
    <property type="entry name" value="REGULATORY PROTEIN RECX FAMILY PROTEIN"/>
    <property type="match status" value="1"/>
</dbReference>
<accession>A0A430ATV9</accession>
<feature type="domain" description="RecX second three-helical" evidence="7">
    <location>
        <begin position="107"/>
        <end position="148"/>
    </location>
</feature>
<dbReference type="Pfam" id="PF21981">
    <property type="entry name" value="RecX_HTH3"/>
    <property type="match status" value="2"/>
</dbReference>
<dbReference type="AlphaFoldDB" id="A0A430ATV9"/>
<gene>
    <name evidence="6" type="primary">recX</name>
    <name evidence="10" type="ORF">CBF27_08340</name>
</gene>
<name>A0A430ATV9_9ENTE</name>
<dbReference type="InterPro" id="IPR053925">
    <property type="entry name" value="RecX_HTH_3rd"/>
</dbReference>
<evidence type="ECO:0000256" key="6">
    <source>
        <dbReference type="HAMAP-Rule" id="MF_01114"/>
    </source>
</evidence>
<dbReference type="RefSeq" id="WP_126813857.1">
    <property type="nucleotide sequence ID" value="NZ_NGKC01000008.1"/>
</dbReference>
<comment type="function">
    <text evidence="1 6">Modulates RecA activity.</text>
</comment>
<protein>
    <recommendedName>
        <fullName evidence="4 6">Regulatory protein RecX</fullName>
    </recommendedName>
</protein>
<evidence type="ECO:0000259" key="9">
    <source>
        <dbReference type="Pfam" id="PF21982"/>
    </source>
</evidence>
<evidence type="ECO:0000313" key="11">
    <source>
        <dbReference type="Proteomes" id="UP000286773"/>
    </source>
</evidence>
<evidence type="ECO:0000313" key="10">
    <source>
        <dbReference type="EMBL" id="RSU11493.1"/>
    </source>
</evidence>
<dbReference type="OrthoDB" id="5421057at2"/>